<dbReference type="GO" id="GO:0046872">
    <property type="term" value="F:metal ion binding"/>
    <property type="evidence" value="ECO:0007669"/>
    <property type="project" value="UniProtKB-KW"/>
</dbReference>
<sequence length="314" mass="36958">MGIKNLNRFLRTNCPKNIKQISLWDLKGKTIAIDASIYMYRFQTDGGLIEGMYQMIGLMKYHKINMIFVFDGKPPPEKAEILKQRREEKAAAEIKYREAKNKLMNCGENEDISDLEAEIDELRKKIVKITSTDIANVKKLLEYMGISYYEAESESDYVCAKLVKKKIAFACLSEDMDMFVYGCPRVLRYLSLLKSTVVIYDFQNILNTLKLSLEDFKKICILAGTDYNIHDTKYDLNKTLRVYAKYTKNKLQCNDFYTWLKRNYDESIDIEQLEYILEMFDLKTKTIHKKLMVINRYDNDGLKSYLFEYGFIFV</sequence>
<evidence type="ECO:0008006" key="8">
    <source>
        <dbReference type="Google" id="ProtNLM"/>
    </source>
</evidence>
<dbReference type="SUPFAM" id="SSF88723">
    <property type="entry name" value="PIN domain-like"/>
    <property type="match status" value="1"/>
</dbReference>
<keyword evidence="2" id="KW-0255">Endonuclease</keyword>
<keyword evidence="1" id="KW-0479">Metal-binding</keyword>
<dbReference type="Pfam" id="PF00752">
    <property type="entry name" value="XPG_N"/>
    <property type="match status" value="1"/>
</dbReference>
<dbReference type="SMART" id="SM00484">
    <property type="entry name" value="XPGI"/>
    <property type="match status" value="1"/>
</dbReference>
<evidence type="ECO:0000313" key="7">
    <source>
        <dbReference type="EMBL" id="QHU03019.1"/>
    </source>
</evidence>
<dbReference type="InterPro" id="IPR006085">
    <property type="entry name" value="XPG_DNA_repair_N"/>
</dbReference>
<dbReference type="InterPro" id="IPR006086">
    <property type="entry name" value="XPG-I_dom"/>
</dbReference>
<protein>
    <recommendedName>
        <fullName evidence="8">XPG N-terminal domain-containing protein</fullName>
    </recommendedName>
</protein>
<feature type="domain" description="XPG N-terminal" evidence="6">
    <location>
        <begin position="1"/>
        <end position="92"/>
    </location>
</feature>
<keyword evidence="2" id="KW-0540">Nuclease</keyword>
<dbReference type="InterPro" id="IPR029060">
    <property type="entry name" value="PIN-like_dom_sf"/>
</dbReference>
<feature type="domain" description="XPG-I" evidence="5">
    <location>
        <begin position="142"/>
        <end position="211"/>
    </location>
</feature>
<organism evidence="7">
    <name type="scientific">viral metagenome</name>
    <dbReference type="NCBI Taxonomy" id="1070528"/>
    <lineage>
        <taxon>unclassified sequences</taxon>
        <taxon>metagenomes</taxon>
        <taxon>organismal metagenomes</taxon>
    </lineage>
</organism>
<reference evidence="7" key="1">
    <citation type="journal article" date="2020" name="Nature">
        <title>Giant virus diversity and host interactions through global metagenomics.</title>
        <authorList>
            <person name="Schulz F."/>
            <person name="Roux S."/>
            <person name="Paez-Espino D."/>
            <person name="Jungbluth S."/>
            <person name="Walsh D.A."/>
            <person name="Denef V.J."/>
            <person name="McMahon K.D."/>
            <person name="Konstantinidis K.T."/>
            <person name="Eloe-Fadrosh E.A."/>
            <person name="Kyrpides N.C."/>
            <person name="Woyke T."/>
        </authorList>
    </citation>
    <scope>NUCLEOTIDE SEQUENCE</scope>
    <source>
        <strain evidence="7">GVMAG-M-3300025890-48</strain>
    </source>
</reference>
<dbReference type="SMART" id="SM00485">
    <property type="entry name" value="XPGN"/>
    <property type="match status" value="1"/>
</dbReference>
<proteinExistence type="predicted"/>
<name>A0A6C0JBJ9_9ZZZZ</name>
<dbReference type="EMBL" id="MN740368">
    <property type="protein sequence ID" value="QHU03019.1"/>
    <property type="molecule type" value="Genomic_DNA"/>
</dbReference>
<accession>A0A6C0JBJ9</accession>
<keyword evidence="2" id="KW-0378">Hydrolase</keyword>
<dbReference type="PRINTS" id="PR00853">
    <property type="entry name" value="XPGRADSUPER"/>
</dbReference>
<dbReference type="InterPro" id="IPR006084">
    <property type="entry name" value="XPG/Rad2"/>
</dbReference>
<keyword evidence="3" id="KW-0460">Magnesium</keyword>
<evidence type="ECO:0000256" key="2">
    <source>
        <dbReference type="ARBA" id="ARBA00022759"/>
    </source>
</evidence>
<dbReference type="AlphaFoldDB" id="A0A6C0JBJ9"/>
<evidence type="ECO:0000256" key="3">
    <source>
        <dbReference type="ARBA" id="ARBA00022842"/>
    </source>
</evidence>
<evidence type="ECO:0000256" key="4">
    <source>
        <dbReference type="SAM" id="Coils"/>
    </source>
</evidence>
<dbReference type="Pfam" id="PF00867">
    <property type="entry name" value="XPG_I"/>
    <property type="match status" value="1"/>
</dbReference>
<dbReference type="GO" id="GO:0017108">
    <property type="term" value="F:5'-flap endonuclease activity"/>
    <property type="evidence" value="ECO:0007669"/>
    <property type="project" value="TreeGrafter"/>
</dbReference>
<dbReference type="Gene3D" id="3.40.50.1010">
    <property type="entry name" value="5'-nuclease"/>
    <property type="match status" value="1"/>
</dbReference>
<dbReference type="PANTHER" id="PTHR11081:SF9">
    <property type="entry name" value="FLAP ENDONUCLEASE 1"/>
    <property type="match status" value="1"/>
</dbReference>
<feature type="coiled-coil region" evidence="4">
    <location>
        <begin position="82"/>
        <end position="132"/>
    </location>
</feature>
<evidence type="ECO:0000256" key="1">
    <source>
        <dbReference type="ARBA" id="ARBA00022723"/>
    </source>
</evidence>
<dbReference type="PANTHER" id="PTHR11081">
    <property type="entry name" value="FLAP ENDONUCLEASE FAMILY MEMBER"/>
    <property type="match status" value="1"/>
</dbReference>
<evidence type="ECO:0000259" key="5">
    <source>
        <dbReference type="SMART" id="SM00484"/>
    </source>
</evidence>
<keyword evidence="4" id="KW-0175">Coiled coil</keyword>
<evidence type="ECO:0000259" key="6">
    <source>
        <dbReference type="SMART" id="SM00485"/>
    </source>
</evidence>